<feature type="non-terminal residue" evidence="4">
    <location>
        <position position="71"/>
    </location>
</feature>
<evidence type="ECO:0000256" key="2">
    <source>
        <dbReference type="ARBA" id="ARBA00022448"/>
    </source>
</evidence>
<gene>
    <name evidence="4" type="ORF">EDD40_0001</name>
</gene>
<protein>
    <submittedName>
        <fullName evidence="4">Oligopeptide transport permease C-like protein</fullName>
    </submittedName>
</protein>
<keyword evidence="2" id="KW-0813">Transport</keyword>
<comment type="subcellular location">
    <subcellularLocation>
        <location evidence="1">Cell membrane</location>
        <topology evidence="1">Multi-pass membrane protein</topology>
    </subcellularLocation>
</comment>
<dbReference type="InterPro" id="IPR050366">
    <property type="entry name" value="BP-dependent_transpt_permease"/>
</dbReference>
<accession>A0A3N1GXD2</accession>
<evidence type="ECO:0000313" key="4">
    <source>
        <dbReference type="EMBL" id="ROP34799.1"/>
    </source>
</evidence>
<dbReference type="Pfam" id="PF12911">
    <property type="entry name" value="OppC_N"/>
    <property type="match status" value="1"/>
</dbReference>
<evidence type="ECO:0000313" key="5">
    <source>
        <dbReference type="Proteomes" id="UP000268727"/>
    </source>
</evidence>
<feature type="domain" description="Oligopeptide transport permease C-like N-terminal" evidence="3">
    <location>
        <begin position="3"/>
        <end position="41"/>
    </location>
</feature>
<dbReference type="InterPro" id="IPR025966">
    <property type="entry name" value="OppC_N"/>
</dbReference>
<comment type="caution">
    <text evidence="4">The sequence shown here is derived from an EMBL/GenBank/DDBJ whole genome shotgun (WGS) entry which is preliminary data.</text>
</comment>
<dbReference type="EMBL" id="RJKM01000001">
    <property type="protein sequence ID" value="ROP34799.1"/>
    <property type="molecule type" value="Genomic_DNA"/>
</dbReference>
<name>A0A3N1GXD2_9PSEU</name>
<proteinExistence type="predicted"/>
<evidence type="ECO:0000259" key="3">
    <source>
        <dbReference type="Pfam" id="PF12911"/>
    </source>
</evidence>
<reference evidence="4 5" key="1">
    <citation type="submission" date="2018-11" db="EMBL/GenBank/DDBJ databases">
        <title>Sequencing the genomes of 1000 actinobacteria strains.</title>
        <authorList>
            <person name="Klenk H.-P."/>
        </authorList>
    </citation>
    <scope>NUCLEOTIDE SEQUENCE [LARGE SCALE GENOMIC DNA]</scope>
    <source>
        <strain evidence="4 5">DSM 44231</strain>
    </source>
</reference>
<organism evidence="4 5">
    <name type="scientific">Saccharothrix texasensis</name>
    <dbReference type="NCBI Taxonomy" id="103734"/>
    <lineage>
        <taxon>Bacteria</taxon>
        <taxon>Bacillati</taxon>
        <taxon>Actinomycetota</taxon>
        <taxon>Actinomycetes</taxon>
        <taxon>Pseudonocardiales</taxon>
        <taxon>Pseudonocardiaceae</taxon>
        <taxon>Saccharothrix</taxon>
    </lineage>
</organism>
<dbReference type="PANTHER" id="PTHR43386:SF1">
    <property type="entry name" value="D,D-DIPEPTIDE TRANSPORT SYSTEM PERMEASE PROTEIN DDPC-RELATED"/>
    <property type="match status" value="1"/>
</dbReference>
<dbReference type="PANTHER" id="PTHR43386">
    <property type="entry name" value="OLIGOPEPTIDE TRANSPORT SYSTEM PERMEASE PROTEIN APPC"/>
    <property type="match status" value="1"/>
</dbReference>
<evidence type="ECO:0000256" key="1">
    <source>
        <dbReference type="ARBA" id="ARBA00004651"/>
    </source>
</evidence>
<sequence>MSAARRFVRNPQAVASAALLALIIGAVLLAPALTAHQPGAAELGRAFAGPEAGHPLGFDSAGRDVWSRLLH</sequence>
<dbReference type="GO" id="GO:0005886">
    <property type="term" value="C:plasma membrane"/>
    <property type="evidence" value="ECO:0007669"/>
    <property type="project" value="UniProtKB-SubCell"/>
</dbReference>
<dbReference type="AlphaFoldDB" id="A0A3N1GXD2"/>
<keyword evidence="5" id="KW-1185">Reference proteome</keyword>
<dbReference type="Proteomes" id="UP000268727">
    <property type="component" value="Unassembled WGS sequence"/>
</dbReference>